<organism evidence="2 3">
    <name type="scientific">Trichonephila inaurata madagascariensis</name>
    <dbReference type="NCBI Taxonomy" id="2747483"/>
    <lineage>
        <taxon>Eukaryota</taxon>
        <taxon>Metazoa</taxon>
        <taxon>Ecdysozoa</taxon>
        <taxon>Arthropoda</taxon>
        <taxon>Chelicerata</taxon>
        <taxon>Arachnida</taxon>
        <taxon>Araneae</taxon>
        <taxon>Araneomorphae</taxon>
        <taxon>Entelegynae</taxon>
        <taxon>Araneoidea</taxon>
        <taxon>Nephilidae</taxon>
        <taxon>Trichonephila</taxon>
        <taxon>Trichonephila inaurata</taxon>
    </lineage>
</organism>
<dbReference type="AlphaFoldDB" id="A0A8X6Y1J7"/>
<protein>
    <recommendedName>
        <fullName evidence="4">Secreted protein</fullName>
    </recommendedName>
</protein>
<evidence type="ECO:0000256" key="1">
    <source>
        <dbReference type="SAM" id="SignalP"/>
    </source>
</evidence>
<evidence type="ECO:0008006" key="4">
    <source>
        <dbReference type="Google" id="ProtNLM"/>
    </source>
</evidence>
<reference evidence="2" key="1">
    <citation type="submission" date="2020-08" db="EMBL/GenBank/DDBJ databases">
        <title>Multicomponent nature underlies the extraordinary mechanical properties of spider dragline silk.</title>
        <authorList>
            <person name="Kono N."/>
            <person name="Nakamura H."/>
            <person name="Mori M."/>
            <person name="Yoshida Y."/>
            <person name="Ohtoshi R."/>
            <person name="Malay A.D."/>
            <person name="Moran D.A.P."/>
            <person name="Tomita M."/>
            <person name="Numata K."/>
            <person name="Arakawa K."/>
        </authorList>
    </citation>
    <scope>NUCLEOTIDE SEQUENCE</scope>
</reference>
<proteinExistence type="predicted"/>
<gene>
    <name evidence="2" type="ORF">TNIN_314491</name>
</gene>
<sequence>MIPFFKKKLHALLSLTAASLFDANNATNISTVGSGVEEELLTGSFCFIVVKEIDSITCRSSKSTAFLEGKLNVGRSCDIKVLLLIVLTVNIG</sequence>
<keyword evidence="3" id="KW-1185">Reference proteome</keyword>
<feature type="signal peptide" evidence="1">
    <location>
        <begin position="1"/>
        <end position="26"/>
    </location>
</feature>
<feature type="chain" id="PRO_5036490858" description="Secreted protein" evidence="1">
    <location>
        <begin position="27"/>
        <end position="92"/>
    </location>
</feature>
<accession>A0A8X6Y1J7</accession>
<dbReference type="EMBL" id="BMAV01014874">
    <property type="protein sequence ID" value="GFY63642.1"/>
    <property type="molecule type" value="Genomic_DNA"/>
</dbReference>
<name>A0A8X6Y1J7_9ARAC</name>
<evidence type="ECO:0000313" key="2">
    <source>
        <dbReference type="EMBL" id="GFY63642.1"/>
    </source>
</evidence>
<keyword evidence="1" id="KW-0732">Signal</keyword>
<dbReference type="Proteomes" id="UP000886998">
    <property type="component" value="Unassembled WGS sequence"/>
</dbReference>
<evidence type="ECO:0000313" key="3">
    <source>
        <dbReference type="Proteomes" id="UP000886998"/>
    </source>
</evidence>
<comment type="caution">
    <text evidence="2">The sequence shown here is derived from an EMBL/GenBank/DDBJ whole genome shotgun (WGS) entry which is preliminary data.</text>
</comment>